<evidence type="ECO:0000256" key="6">
    <source>
        <dbReference type="ARBA" id="ARBA00023004"/>
    </source>
</evidence>
<keyword evidence="4" id="KW-0479">Metal-binding</keyword>
<dbReference type="PANTHER" id="PTHR11601">
    <property type="entry name" value="CYSTEINE DESULFURYLASE FAMILY MEMBER"/>
    <property type="match status" value="1"/>
</dbReference>
<evidence type="ECO:0000256" key="2">
    <source>
        <dbReference type="ARBA" id="ARBA00006490"/>
    </source>
</evidence>
<dbReference type="Proteomes" id="UP000182465">
    <property type="component" value="Unassembled WGS sequence"/>
</dbReference>
<dbReference type="Gene3D" id="3.40.640.10">
    <property type="entry name" value="Type I PLP-dependent aspartate aminotransferase-like (Major domain)"/>
    <property type="match status" value="1"/>
</dbReference>
<dbReference type="InterPro" id="IPR015424">
    <property type="entry name" value="PyrdxlP-dep_Trfase"/>
</dbReference>
<dbReference type="EMBL" id="MNVB01000026">
    <property type="protein sequence ID" value="OIO17606.1"/>
    <property type="molecule type" value="Genomic_DNA"/>
</dbReference>
<comment type="catalytic activity">
    <reaction evidence="8">
        <text>(sulfur carrier)-H + L-cysteine = (sulfur carrier)-SH + L-alanine</text>
        <dbReference type="Rhea" id="RHEA:43892"/>
        <dbReference type="Rhea" id="RHEA-COMP:14737"/>
        <dbReference type="Rhea" id="RHEA-COMP:14739"/>
        <dbReference type="ChEBI" id="CHEBI:29917"/>
        <dbReference type="ChEBI" id="CHEBI:35235"/>
        <dbReference type="ChEBI" id="CHEBI:57972"/>
        <dbReference type="ChEBI" id="CHEBI:64428"/>
        <dbReference type="EC" id="2.8.1.7"/>
    </reaction>
</comment>
<accession>A0A1J4U4T6</accession>
<reference evidence="10 11" key="1">
    <citation type="journal article" date="2016" name="Environ. Microbiol.">
        <title>Genomic resolution of a cold subsurface aquifer community provides metabolic insights for novel microbes adapted to high CO concentrations.</title>
        <authorList>
            <person name="Probst A.J."/>
            <person name="Castelle C.J."/>
            <person name="Singh A."/>
            <person name="Brown C.T."/>
            <person name="Anantharaman K."/>
            <person name="Sharon I."/>
            <person name="Hug L.A."/>
            <person name="Burstein D."/>
            <person name="Emerson J.B."/>
            <person name="Thomas B.C."/>
            <person name="Banfield J.F."/>
        </authorList>
    </citation>
    <scope>NUCLEOTIDE SEQUENCE [LARGE SCALE GENOMIC DNA]</scope>
    <source>
        <strain evidence="10">CG1_02_38_13</strain>
    </source>
</reference>
<keyword evidence="7" id="KW-0411">Iron-sulfur</keyword>
<evidence type="ECO:0000256" key="7">
    <source>
        <dbReference type="ARBA" id="ARBA00023014"/>
    </source>
</evidence>
<keyword evidence="3" id="KW-0808">Transferase</keyword>
<protein>
    <recommendedName>
        <fullName evidence="9">Aminotransferase class V domain-containing protein</fullName>
    </recommendedName>
</protein>
<comment type="caution">
    <text evidence="10">The sequence shown here is derived from an EMBL/GenBank/DDBJ whole genome shotgun (WGS) entry which is preliminary data.</text>
</comment>
<dbReference type="NCBIfam" id="NF002806">
    <property type="entry name" value="PRK02948.1"/>
    <property type="match status" value="1"/>
</dbReference>
<dbReference type="SUPFAM" id="SSF53383">
    <property type="entry name" value="PLP-dependent transferases"/>
    <property type="match status" value="1"/>
</dbReference>
<feature type="domain" description="Aminotransferase class V" evidence="9">
    <location>
        <begin position="2"/>
        <end position="378"/>
    </location>
</feature>
<evidence type="ECO:0000313" key="10">
    <source>
        <dbReference type="EMBL" id="OIO17606.1"/>
    </source>
</evidence>
<evidence type="ECO:0000256" key="3">
    <source>
        <dbReference type="ARBA" id="ARBA00022679"/>
    </source>
</evidence>
<comment type="similarity">
    <text evidence="2">Belongs to the class-V pyridoxal-phosphate-dependent aminotransferase family. NifS/IscS subfamily.</text>
</comment>
<dbReference type="GO" id="GO:0031071">
    <property type="term" value="F:cysteine desulfurase activity"/>
    <property type="evidence" value="ECO:0007669"/>
    <property type="project" value="UniProtKB-EC"/>
</dbReference>
<sequence length="399" mass="44806">MIYLDHAATTQTDKEVLKAMKPYYDKYFGNPSSLYALGREAKKAIEDARQRVSDILHCEPEEIIFTAGGTESDNLAIFGVMEKFLTNSEKYHCITSNIEHPAVLYSYKKLEKFGFNITYIKVDQYGLINPKDILRALRPNTVLVSIMYANNEIGTIQKIIEIGRIIKNYRHIQRIDTLAKNSNYPVFHSDACQAAGYLDINTDDLGVDLMTLNGSKIYGPKQIGALFKKKNIQLAPLLCGGSQENGFRPGTENTASIVGFAKALELAEKNKAKESIRLKKLRDYFIMELLKIDNTILNGHPEKRLPNNVNVTFRYIEGESIMLKLDKEGIYVSTGSACHSQSLDPSHVILALGQNSEDAHGSMRFTMGKDTTKKNLDKTIRIVKKAVKELRAISAIDKE</sequence>
<organism evidence="10 11">
    <name type="scientific">Candidatus Kuenenbacteria bacterium CG1_02_38_13</name>
    <dbReference type="NCBI Taxonomy" id="1805235"/>
    <lineage>
        <taxon>Bacteria</taxon>
        <taxon>Candidatus Kueneniibacteriota</taxon>
    </lineage>
</organism>
<evidence type="ECO:0000256" key="4">
    <source>
        <dbReference type="ARBA" id="ARBA00022723"/>
    </source>
</evidence>
<dbReference type="PANTHER" id="PTHR11601:SF34">
    <property type="entry name" value="CYSTEINE DESULFURASE"/>
    <property type="match status" value="1"/>
</dbReference>
<dbReference type="PIRSF" id="PIRSF005572">
    <property type="entry name" value="NifS"/>
    <property type="match status" value="1"/>
</dbReference>
<gene>
    <name evidence="10" type="ORF">AUJ29_01080</name>
</gene>
<keyword evidence="6" id="KW-0408">Iron</keyword>
<dbReference type="InterPro" id="IPR000192">
    <property type="entry name" value="Aminotrans_V_dom"/>
</dbReference>
<dbReference type="Gene3D" id="1.10.260.50">
    <property type="match status" value="1"/>
</dbReference>
<evidence type="ECO:0000259" key="9">
    <source>
        <dbReference type="Pfam" id="PF00266"/>
    </source>
</evidence>
<name>A0A1J4U4T6_9BACT</name>
<evidence type="ECO:0000313" key="11">
    <source>
        <dbReference type="Proteomes" id="UP000182465"/>
    </source>
</evidence>
<dbReference type="AlphaFoldDB" id="A0A1J4U4T6"/>
<evidence type="ECO:0000256" key="8">
    <source>
        <dbReference type="ARBA" id="ARBA00050776"/>
    </source>
</evidence>
<evidence type="ECO:0000256" key="1">
    <source>
        <dbReference type="ARBA" id="ARBA00001933"/>
    </source>
</evidence>
<dbReference type="Pfam" id="PF00266">
    <property type="entry name" value="Aminotran_5"/>
    <property type="match status" value="1"/>
</dbReference>
<dbReference type="InterPro" id="IPR015422">
    <property type="entry name" value="PyrdxlP-dep_Trfase_small"/>
</dbReference>
<keyword evidence="5" id="KW-0663">Pyridoxal phosphate</keyword>
<evidence type="ECO:0000256" key="5">
    <source>
        <dbReference type="ARBA" id="ARBA00022898"/>
    </source>
</evidence>
<proteinExistence type="inferred from homology"/>
<comment type="cofactor">
    <cofactor evidence="1">
        <name>pyridoxal 5'-phosphate</name>
        <dbReference type="ChEBI" id="CHEBI:597326"/>
    </cofactor>
</comment>
<dbReference type="Gene3D" id="3.90.1150.10">
    <property type="entry name" value="Aspartate Aminotransferase, domain 1"/>
    <property type="match status" value="1"/>
</dbReference>
<dbReference type="GO" id="GO:0046872">
    <property type="term" value="F:metal ion binding"/>
    <property type="evidence" value="ECO:0007669"/>
    <property type="project" value="UniProtKB-KW"/>
</dbReference>
<dbReference type="GO" id="GO:0051536">
    <property type="term" value="F:iron-sulfur cluster binding"/>
    <property type="evidence" value="ECO:0007669"/>
    <property type="project" value="UniProtKB-KW"/>
</dbReference>
<dbReference type="InterPro" id="IPR016454">
    <property type="entry name" value="Cysteine_dSase"/>
</dbReference>
<dbReference type="InterPro" id="IPR015421">
    <property type="entry name" value="PyrdxlP-dep_Trfase_major"/>
</dbReference>